<evidence type="ECO:0000313" key="2">
    <source>
        <dbReference type="EMBL" id="GAV06221.1"/>
    </source>
</evidence>
<feature type="signal peptide" evidence="1">
    <location>
        <begin position="1"/>
        <end position="34"/>
    </location>
</feature>
<keyword evidence="1" id="KW-0732">Signal</keyword>
<protein>
    <recommendedName>
        <fullName evidence="4">Cystatin domain-containing protein</fullName>
    </recommendedName>
</protein>
<evidence type="ECO:0000256" key="1">
    <source>
        <dbReference type="SAM" id="SignalP"/>
    </source>
</evidence>
<evidence type="ECO:0000313" key="3">
    <source>
        <dbReference type="Proteomes" id="UP000186922"/>
    </source>
</evidence>
<accession>A0A1D1VYP9</accession>
<dbReference type="Gene3D" id="3.10.450.10">
    <property type="match status" value="1"/>
</dbReference>
<feature type="chain" id="PRO_5008898992" description="Cystatin domain-containing protein" evidence="1">
    <location>
        <begin position="35"/>
        <end position="143"/>
    </location>
</feature>
<gene>
    <name evidence="2" type="primary">RvY_16242-1</name>
    <name evidence="2" type="synonym">RvY_16242.1</name>
    <name evidence="2" type="ORF">RvY_16242</name>
</gene>
<keyword evidence="3" id="KW-1185">Reference proteome</keyword>
<proteinExistence type="predicted"/>
<comment type="caution">
    <text evidence="2">The sequence shown here is derived from an EMBL/GenBank/DDBJ whole genome shotgun (WGS) entry which is preliminary data.</text>
</comment>
<evidence type="ECO:0008006" key="4">
    <source>
        <dbReference type="Google" id="ProtNLM"/>
    </source>
</evidence>
<organism evidence="2 3">
    <name type="scientific">Ramazzottius varieornatus</name>
    <name type="common">Water bear</name>
    <name type="synonym">Tardigrade</name>
    <dbReference type="NCBI Taxonomy" id="947166"/>
    <lineage>
        <taxon>Eukaryota</taxon>
        <taxon>Metazoa</taxon>
        <taxon>Ecdysozoa</taxon>
        <taxon>Tardigrada</taxon>
        <taxon>Eutardigrada</taxon>
        <taxon>Parachela</taxon>
        <taxon>Hypsibioidea</taxon>
        <taxon>Ramazzottiidae</taxon>
        <taxon>Ramazzottius</taxon>
    </lineage>
</organism>
<dbReference type="AlphaFoldDB" id="A0A1D1VYP9"/>
<name>A0A1D1VYP9_RAMVA</name>
<sequence length="143" mass="15614">MHTQSCQSSTKSASIGNLWTAATLLLLIGVVVEAQVNGGNMSQTFPPDQNSQLIANRAQGPVQQALGSPLQRYQLASYRYQSVNGGVNYFMKILIQTPAHQLQYIHTRIFQSNLNGGQITLNGLELGRSAGDPISYVFMKLCQ</sequence>
<reference evidence="2 3" key="1">
    <citation type="journal article" date="2016" name="Nat. Commun.">
        <title>Extremotolerant tardigrade genome and improved radiotolerance of human cultured cells by tardigrade-unique protein.</title>
        <authorList>
            <person name="Hashimoto T."/>
            <person name="Horikawa D.D."/>
            <person name="Saito Y."/>
            <person name="Kuwahara H."/>
            <person name="Kozuka-Hata H."/>
            <person name="Shin-I T."/>
            <person name="Minakuchi Y."/>
            <person name="Ohishi K."/>
            <person name="Motoyama A."/>
            <person name="Aizu T."/>
            <person name="Enomoto A."/>
            <person name="Kondo K."/>
            <person name="Tanaka S."/>
            <person name="Hara Y."/>
            <person name="Koshikawa S."/>
            <person name="Sagara H."/>
            <person name="Miura T."/>
            <person name="Yokobori S."/>
            <person name="Miyagawa K."/>
            <person name="Suzuki Y."/>
            <person name="Kubo T."/>
            <person name="Oyama M."/>
            <person name="Kohara Y."/>
            <person name="Fujiyama A."/>
            <person name="Arakawa K."/>
            <person name="Katayama T."/>
            <person name="Toyoda A."/>
            <person name="Kunieda T."/>
        </authorList>
    </citation>
    <scope>NUCLEOTIDE SEQUENCE [LARGE SCALE GENOMIC DNA]</scope>
    <source>
        <strain evidence="2 3">YOKOZUNA-1</strain>
    </source>
</reference>
<dbReference type="Proteomes" id="UP000186922">
    <property type="component" value="Unassembled WGS sequence"/>
</dbReference>
<dbReference type="EMBL" id="BDGG01000013">
    <property type="protein sequence ID" value="GAV06221.1"/>
    <property type="molecule type" value="Genomic_DNA"/>
</dbReference>